<dbReference type="Gene3D" id="3.40.50.150">
    <property type="entry name" value="Vaccinia Virus protein VP39"/>
    <property type="match status" value="1"/>
</dbReference>
<dbReference type="EC" id="2.1.1.72" evidence="1"/>
<keyword evidence="4" id="KW-0949">S-adenosyl-L-methionine</keyword>
<dbReference type="PRINTS" id="PR00507">
    <property type="entry name" value="N12N6MTFRASE"/>
</dbReference>
<dbReference type="EMBL" id="CP017269">
    <property type="protein sequence ID" value="AOT68554.1"/>
    <property type="molecule type" value="Genomic_DNA"/>
</dbReference>
<dbReference type="InterPro" id="IPR011639">
    <property type="entry name" value="MethylTrfase_TaqI-like_dom"/>
</dbReference>
<evidence type="ECO:0000256" key="1">
    <source>
        <dbReference type="ARBA" id="ARBA00011900"/>
    </source>
</evidence>
<dbReference type="AlphaFoldDB" id="A0A1D8GCB5"/>
<dbReference type="InterPro" id="IPR025931">
    <property type="entry name" value="TaqI_C"/>
</dbReference>
<dbReference type="Proteomes" id="UP000095743">
    <property type="component" value="Chromosome"/>
</dbReference>
<evidence type="ECO:0000313" key="10">
    <source>
        <dbReference type="EMBL" id="AOT68554.1"/>
    </source>
</evidence>
<evidence type="ECO:0000256" key="2">
    <source>
        <dbReference type="ARBA" id="ARBA00022603"/>
    </source>
</evidence>
<dbReference type="PANTHER" id="PTHR33841:SF6">
    <property type="entry name" value="TYPE II METHYLTRANSFERASE M.HINDII"/>
    <property type="match status" value="1"/>
</dbReference>
<reference evidence="10 11" key="1">
    <citation type="submission" date="2016-09" db="EMBL/GenBank/DDBJ databases">
        <title>Genomic analysis reveals versatility of anaerobic energy metabolism of Geosporobacter ferrireducens IRF9 of phylum Firmicutes.</title>
        <authorList>
            <person name="Kim S.-J."/>
        </authorList>
    </citation>
    <scope>NUCLEOTIDE SEQUENCE [LARGE SCALE GENOMIC DNA]</scope>
    <source>
        <strain evidence="10 11">IRF9</strain>
    </source>
</reference>
<proteinExistence type="predicted"/>
<dbReference type="InterPro" id="IPR050953">
    <property type="entry name" value="N4_N6_ade-DNA_methylase"/>
</dbReference>
<organism evidence="10 11">
    <name type="scientific">Geosporobacter ferrireducens</name>
    <dbReference type="NCBI Taxonomy" id="1424294"/>
    <lineage>
        <taxon>Bacteria</taxon>
        <taxon>Bacillati</taxon>
        <taxon>Bacillota</taxon>
        <taxon>Clostridia</taxon>
        <taxon>Peptostreptococcales</taxon>
        <taxon>Thermotaleaceae</taxon>
        <taxon>Geosporobacter</taxon>
    </lineage>
</organism>
<protein>
    <recommendedName>
        <fullName evidence="1">site-specific DNA-methyltransferase (adenine-specific)</fullName>
        <ecNumber evidence="1">2.1.1.72</ecNumber>
    </recommendedName>
</protein>
<evidence type="ECO:0000313" key="11">
    <source>
        <dbReference type="Proteomes" id="UP000095743"/>
    </source>
</evidence>
<dbReference type="Pfam" id="PF07669">
    <property type="entry name" value="Eco57I"/>
    <property type="match status" value="1"/>
</dbReference>
<accession>A0A1D8GCB5</accession>
<dbReference type="STRING" id="1424294.Gferi_02455"/>
<evidence type="ECO:0000256" key="6">
    <source>
        <dbReference type="ARBA" id="ARBA00023125"/>
    </source>
</evidence>
<evidence type="ECO:0000256" key="7">
    <source>
        <dbReference type="ARBA" id="ARBA00047942"/>
    </source>
</evidence>
<dbReference type="GO" id="GO:0032259">
    <property type="term" value="P:methylation"/>
    <property type="evidence" value="ECO:0007669"/>
    <property type="project" value="UniProtKB-KW"/>
</dbReference>
<dbReference type="RefSeq" id="WP_069974130.1">
    <property type="nucleotide sequence ID" value="NZ_CP017269.1"/>
</dbReference>
<dbReference type="SUPFAM" id="SSF53335">
    <property type="entry name" value="S-adenosyl-L-methionine-dependent methyltransferases"/>
    <property type="match status" value="1"/>
</dbReference>
<comment type="catalytic activity">
    <reaction evidence="7">
        <text>a 2'-deoxyadenosine in DNA + S-adenosyl-L-methionine = an N(6)-methyl-2'-deoxyadenosine in DNA + S-adenosyl-L-homocysteine + H(+)</text>
        <dbReference type="Rhea" id="RHEA:15197"/>
        <dbReference type="Rhea" id="RHEA-COMP:12418"/>
        <dbReference type="Rhea" id="RHEA-COMP:12419"/>
        <dbReference type="ChEBI" id="CHEBI:15378"/>
        <dbReference type="ChEBI" id="CHEBI:57856"/>
        <dbReference type="ChEBI" id="CHEBI:59789"/>
        <dbReference type="ChEBI" id="CHEBI:90615"/>
        <dbReference type="ChEBI" id="CHEBI:90616"/>
        <dbReference type="EC" id="2.1.1.72"/>
    </reaction>
</comment>
<keyword evidence="2" id="KW-0489">Methyltransferase</keyword>
<dbReference type="OrthoDB" id="9815272at2"/>
<keyword evidence="6" id="KW-0238">DNA-binding</keyword>
<gene>
    <name evidence="10" type="ORF">Gferi_02455</name>
</gene>
<dbReference type="InterPro" id="IPR029063">
    <property type="entry name" value="SAM-dependent_MTases_sf"/>
</dbReference>
<feature type="domain" description="Type II methyltransferase M.TaqI-like" evidence="8">
    <location>
        <begin position="194"/>
        <end position="348"/>
    </location>
</feature>
<dbReference type="GO" id="GO:0003677">
    <property type="term" value="F:DNA binding"/>
    <property type="evidence" value="ECO:0007669"/>
    <property type="project" value="UniProtKB-KW"/>
</dbReference>
<dbReference type="PROSITE" id="PS00092">
    <property type="entry name" value="N6_MTASE"/>
    <property type="match status" value="1"/>
</dbReference>
<evidence type="ECO:0000256" key="5">
    <source>
        <dbReference type="ARBA" id="ARBA00022747"/>
    </source>
</evidence>
<keyword evidence="11" id="KW-1185">Reference proteome</keyword>
<evidence type="ECO:0000256" key="4">
    <source>
        <dbReference type="ARBA" id="ARBA00022691"/>
    </source>
</evidence>
<dbReference type="REBASE" id="161987">
    <property type="entry name" value="GfeIRF9ORF2455P"/>
</dbReference>
<dbReference type="Pfam" id="PF12950">
    <property type="entry name" value="TaqI_C"/>
    <property type="match status" value="1"/>
</dbReference>
<keyword evidence="5" id="KW-0680">Restriction system</keyword>
<name>A0A1D8GCB5_9FIRM</name>
<keyword evidence="3" id="KW-0808">Transferase</keyword>
<evidence type="ECO:0000259" key="9">
    <source>
        <dbReference type="Pfam" id="PF12950"/>
    </source>
</evidence>
<dbReference type="PANTHER" id="PTHR33841">
    <property type="entry name" value="DNA METHYLTRANSFERASE YEEA-RELATED"/>
    <property type="match status" value="1"/>
</dbReference>
<dbReference type="InterPro" id="IPR002052">
    <property type="entry name" value="DNA_methylase_N6_adenine_CS"/>
</dbReference>
<feature type="domain" description="TaqI-like C-terminal specificity" evidence="9">
    <location>
        <begin position="572"/>
        <end position="658"/>
    </location>
</feature>
<dbReference type="GO" id="GO:0009007">
    <property type="term" value="F:site-specific DNA-methyltransferase (adenine-specific) activity"/>
    <property type="evidence" value="ECO:0007669"/>
    <property type="project" value="UniProtKB-EC"/>
</dbReference>
<evidence type="ECO:0000256" key="3">
    <source>
        <dbReference type="ARBA" id="ARBA00022679"/>
    </source>
</evidence>
<dbReference type="GO" id="GO:0009307">
    <property type="term" value="P:DNA restriction-modification system"/>
    <property type="evidence" value="ECO:0007669"/>
    <property type="project" value="UniProtKB-KW"/>
</dbReference>
<sequence>MNSIDQQIEILYKYMKHMKCVGNTPEDSFVDLCRMVYSYRYENLSEKETYRLSWNENMLLGIKTSFDMRIFSRIYDQFINMGLREQTGSFYTPEYIIEYMVEEAITKYLVRTTDVTESKLLFFLKEEQFGHLSIYDLLELQETLKKLKIIDIACGTGLFLIVALEKVFSFRKKINLCLGIETEDFLLKKEIVEENIFGMDIQQHPLEIARYVLLSMILDEKKSDLQETIQLNLRKANSLLEEELFQKEWPRSFDIVIGNPPYLGEKGNRNVFLEIRDTTFGRKYYEGKMDYFYFFIYRALELLEDQGILSYITTNYFVTADGASKLRNYLKEHTTFLQIVNFNHTTIFQDAKGQHNMIFLLSKGKEEKGFIVMKCFKNPHLSEDHIKEKLYQKYGDDKNIDVFDLDVSQLFTSKNHIVIQGNREEQCLLEKLENCCDLFLEEICHVNQGIVTGADKVTKNMLDNKFSQESINRYDIQENEGIFVLKEEEVLSLGLETSPFIKPMFKNSDISNYSAKNTTNKYILYVNDLYMLHRTEEEYEKVICHLSRYKEVLIQRREVLKGLRSWYAIQWPRQPEIFEKAKIVVPHRAKDNKFAFTEVPWYASADVYYITSKEKYINFKSLLAQLNSNLMYFWLYHRGKRKGVDLELYANPLNRLPIRTKMTDKIQNELEKRIDRILKTNCTEDRKAIDLCLYKAYGLKPNEIQWIETLCKENRKV</sequence>
<dbReference type="KEGG" id="gfe:Gferi_02455"/>
<evidence type="ECO:0000259" key="8">
    <source>
        <dbReference type="Pfam" id="PF07669"/>
    </source>
</evidence>